<name>A0AAD9Z2W3_9LECA</name>
<evidence type="ECO:0000313" key="1">
    <source>
        <dbReference type="EMBL" id="KAK3169623.1"/>
    </source>
</evidence>
<dbReference type="EMBL" id="JASNWA010000009">
    <property type="protein sequence ID" value="KAK3169623.1"/>
    <property type="molecule type" value="Genomic_DNA"/>
</dbReference>
<reference evidence="1" key="1">
    <citation type="submission" date="2022-11" db="EMBL/GenBank/DDBJ databases">
        <title>Chromosomal genome sequence assembly and mating type (MAT) locus characterization of the leprose asexual lichenized fungus Lepraria neglecta (Nyl.) Erichsen.</title>
        <authorList>
            <person name="Allen J.L."/>
            <person name="Pfeffer B."/>
        </authorList>
    </citation>
    <scope>NUCLEOTIDE SEQUENCE</scope>
    <source>
        <strain evidence="1">Allen 5258</strain>
    </source>
</reference>
<proteinExistence type="predicted"/>
<keyword evidence="2" id="KW-1185">Reference proteome</keyword>
<evidence type="ECO:0000313" key="2">
    <source>
        <dbReference type="Proteomes" id="UP001276659"/>
    </source>
</evidence>
<dbReference type="AlphaFoldDB" id="A0AAD9Z2W3"/>
<protein>
    <submittedName>
        <fullName evidence="1">Uncharacterized protein</fullName>
    </submittedName>
</protein>
<accession>A0AAD9Z2W3</accession>
<sequence>MQLLPVNDLKQVRQTSPTNNPSVNLTAAANGFPPVTCPPMAGFPIGSILQAIAFHIFNANLAKQKSLRGSTFPPFKAIFKTRKSPDDVSTVLSSMAALDALSSYGRPEFICARTQQEASLYDSYIPDLWQKCNAPGILTSAVSYVKQTQRNDILFLCPGFWSLLEDNVLSPRFEFCPAVKENQFAESLFPGQPRMGNTKSAAISAFAAELYVGRSGSGGAAVFPVWTEYVRRLNEVLGWDGGRAITEPWSFQVFVECG</sequence>
<gene>
    <name evidence="1" type="ORF">OEA41_009007</name>
</gene>
<dbReference type="Proteomes" id="UP001276659">
    <property type="component" value="Unassembled WGS sequence"/>
</dbReference>
<organism evidence="1 2">
    <name type="scientific">Lepraria neglecta</name>
    <dbReference type="NCBI Taxonomy" id="209136"/>
    <lineage>
        <taxon>Eukaryota</taxon>
        <taxon>Fungi</taxon>
        <taxon>Dikarya</taxon>
        <taxon>Ascomycota</taxon>
        <taxon>Pezizomycotina</taxon>
        <taxon>Lecanoromycetes</taxon>
        <taxon>OSLEUM clade</taxon>
        <taxon>Lecanoromycetidae</taxon>
        <taxon>Lecanorales</taxon>
        <taxon>Lecanorineae</taxon>
        <taxon>Stereocaulaceae</taxon>
        <taxon>Lepraria</taxon>
    </lineage>
</organism>
<comment type="caution">
    <text evidence="1">The sequence shown here is derived from an EMBL/GenBank/DDBJ whole genome shotgun (WGS) entry which is preliminary data.</text>
</comment>